<organism evidence="3 4">
    <name type="scientific">Kalanchoe fedtschenkoi</name>
    <name type="common">Lavender scallops</name>
    <name type="synonym">South American air plant</name>
    <dbReference type="NCBI Taxonomy" id="63787"/>
    <lineage>
        <taxon>Eukaryota</taxon>
        <taxon>Viridiplantae</taxon>
        <taxon>Streptophyta</taxon>
        <taxon>Embryophyta</taxon>
        <taxon>Tracheophyta</taxon>
        <taxon>Spermatophyta</taxon>
        <taxon>Magnoliopsida</taxon>
        <taxon>eudicotyledons</taxon>
        <taxon>Gunneridae</taxon>
        <taxon>Pentapetalae</taxon>
        <taxon>Saxifragales</taxon>
        <taxon>Crassulaceae</taxon>
        <taxon>Kalanchoe</taxon>
    </lineage>
</organism>
<protein>
    <submittedName>
        <fullName evidence="3">Uncharacterized protein</fullName>
    </submittedName>
</protein>
<dbReference type="PANTHER" id="PTHR43180">
    <property type="entry name" value="3-OXOACYL-(ACYL-CARRIER-PROTEIN) REDUCTASE (AFU_ORTHOLOGUE AFUA_6G11210)"/>
    <property type="match status" value="1"/>
</dbReference>
<dbReference type="Gene3D" id="3.40.50.720">
    <property type="entry name" value="NAD(P)-binding Rossmann-like Domain"/>
    <property type="match status" value="1"/>
</dbReference>
<reference evidence="3" key="1">
    <citation type="submission" date="2021-01" db="UniProtKB">
        <authorList>
            <consortium name="EnsemblPlants"/>
        </authorList>
    </citation>
    <scope>IDENTIFICATION</scope>
</reference>
<dbReference type="Gramene" id="Kaladp0036s0182.1.v1.1">
    <property type="protein sequence ID" value="Kaladp0036s0182.1.v1.1"/>
    <property type="gene ID" value="Kaladp0036s0182.v1.1"/>
</dbReference>
<dbReference type="AlphaFoldDB" id="A0A7N0ZUG3"/>
<dbReference type="GO" id="GO:0042802">
    <property type="term" value="F:identical protein binding"/>
    <property type="evidence" value="ECO:0007669"/>
    <property type="project" value="EnsemblPlants"/>
</dbReference>
<evidence type="ECO:0000313" key="4">
    <source>
        <dbReference type="Proteomes" id="UP000594263"/>
    </source>
</evidence>
<dbReference type="SUPFAM" id="SSF51735">
    <property type="entry name" value="NAD(P)-binding Rossmann-fold domains"/>
    <property type="match status" value="1"/>
</dbReference>
<proteinExistence type="inferred from homology"/>
<dbReference type="PANTHER" id="PTHR43180:SF42">
    <property type="entry name" value="SHORT-CHAIN DEHYDROGENASE REDUCTASE ATA1"/>
    <property type="match status" value="1"/>
</dbReference>
<dbReference type="InterPro" id="IPR036291">
    <property type="entry name" value="NAD(P)-bd_dom_sf"/>
</dbReference>
<name>A0A7N0ZUG3_KALFE</name>
<dbReference type="PRINTS" id="PR00081">
    <property type="entry name" value="GDHRDH"/>
</dbReference>
<comment type="similarity">
    <text evidence="1">Belongs to the short-chain dehydrogenases/reductases (SDR) family.</text>
</comment>
<evidence type="ECO:0000256" key="1">
    <source>
        <dbReference type="ARBA" id="ARBA00006484"/>
    </source>
</evidence>
<evidence type="ECO:0000313" key="3">
    <source>
        <dbReference type="EnsemblPlants" id="Kaladp0036s0182.1.v1.1"/>
    </source>
</evidence>
<dbReference type="EnsemblPlants" id="Kaladp0036s0182.1.v1.1">
    <property type="protein sequence ID" value="Kaladp0036s0182.1.v1.1"/>
    <property type="gene ID" value="Kaladp0036s0182.v1.1"/>
</dbReference>
<dbReference type="GO" id="GO:0016491">
    <property type="term" value="F:oxidoreductase activity"/>
    <property type="evidence" value="ECO:0007669"/>
    <property type="project" value="UniProtKB-KW"/>
</dbReference>
<dbReference type="PRINTS" id="PR00080">
    <property type="entry name" value="SDRFAMILY"/>
</dbReference>
<dbReference type="OMA" id="VWDTTMA"/>
<dbReference type="Proteomes" id="UP000594263">
    <property type="component" value="Unplaced"/>
</dbReference>
<keyword evidence="2" id="KW-0560">Oxidoreductase</keyword>
<keyword evidence="4" id="KW-1185">Reference proteome</keyword>
<sequence>MKGAAVFNQQQAFGHLSMLMNSPAKRLAGKVTIVTGGARGIGAAIATLFSQHGAHVIVADLLEDLGSSLAETIGGRFIRCDVSMESDVEAAVKLAFRWKGRLDVMVNNAGIAGPDGSITSLEMCQLKATLDVNLNGVVHGIKYAARAMVEAGRGGSIICTASSAALMGGLGSHSYTLSKEAIIGVARSCACELGVHGIRVNCVSPHGVPTDILVNAFRELPGREEITAEEVGKVIAERGSLLKGRCGSVADAAAAALFLASDESGFVTGHNLVVDGGFTSGVNTMSYIYHDKTQGD</sequence>
<dbReference type="Pfam" id="PF13561">
    <property type="entry name" value="adh_short_C2"/>
    <property type="match status" value="1"/>
</dbReference>
<dbReference type="InterPro" id="IPR002347">
    <property type="entry name" value="SDR_fam"/>
</dbReference>
<accession>A0A7N0ZUG3</accession>
<evidence type="ECO:0000256" key="2">
    <source>
        <dbReference type="ARBA" id="ARBA00023002"/>
    </source>
</evidence>
<dbReference type="FunFam" id="3.40.50.720:FF:000084">
    <property type="entry name" value="Short-chain dehydrogenase reductase"/>
    <property type="match status" value="1"/>
</dbReference>